<evidence type="ECO:0000256" key="1">
    <source>
        <dbReference type="SAM" id="MobiDB-lite"/>
    </source>
</evidence>
<keyword evidence="4" id="KW-1185">Reference proteome</keyword>
<accession>A0A9P8UUC9</accession>
<dbReference type="Proteomes" id="UP000758603">
    <property type="component" value="Unassembled WGS sequence"/>
</dbReference>
<dbReference type="AlphaFoldDB" id="A0A9P8UUC9"/>
<dbReference type="EMBL" id="JAGPXC010000002">
    <property type="protein sequence ID" value="KAH6658237.1"/>
    <property type="molecule type" value="Genomic_DNA"/>
</dbReference>
<feature type="transmembrane region" description="Helical" evidence="2">
    <location>
        <begin position="57"/>
        <end position="77"/>
    </location>
</feature>
<dbReference type="PANTHER" id="PTHR38848:SF3">
    <property type="entry name" value="G-PROTEIN COUPLED RECEPTORS FAMILY 3 PROFILE DOMAIN-CONTAINING PROTEIN"/>
    <property type="match status" value="1"/>
</dbReference>
<feature type="transmembrane region" description="Helical" evidence="2">
    <location>
        <begin position="218"/>
        <end position="243"/>
    </location>
</feature>
<sequence length="378" mass="42205">MLSRMRDIAAEALSTDGLYQVPLPGTVFSILLAILSLTLLSAFFATRFNAITSWRRLPLVSWLIFAIYTDSWLFVAIASVLRWGPGINSDNALCSSAIFLCLACYLSTKILIYFFLVEKAFVVWGGRKSRLQSKLYIFNSFVMLSIFAIIGIFNFIYRIDYIENGKCVIGMQRPVLIPLVSFDLAVNVYLTILFLIPLRSTYSFNMDKTSGNAKLRDLVFRTFIGAVTSTITCALNIIIMMALNGEPGWVCLMSCNIDLLFDAIIVQYVTTRDNQGTQTTVSDKNNLSVAVERSVVVHRSTNRHDSAIDKSAKRNNLTELEEEIGMSNFGAAPARSPPSVERIKADYASDRSSSSVEDLEMGNRTNVAAAKEFDWSRK</sequence>
<reference evidence="3" key="1">
    <citation type="journal article" date="2021" name="Nat. Commun.">
        <title>Genetic determinants of endophytism in the Arabidopsis root mycobiome.</title>
        <authorList>
            <person name="Mesny F."/>
            <person name="Miyauchi S."/>
            <person name="Thiergart T."/>
            <person name="Pickel B."/>
            <person name="Atanasova L."/>
            <person name="Karlsson M."/>
            <person name="Huettel B."/>
            <person name="Barry K.W."/>
            <person name="Haridas S."/>
            <person name="Chen C."/>
            <person name="Bauer D."/>
            <person name="Andreopoulos W."/>
            <person name="Pangilinan J."/>
            <person name="LaButti K."/>
            <person name="Riley R."/>
            <person name="Lipzen A."/>
            <person name="Clum A."/>
            <person name="Drula E."/>
            <person name="Henrissat B."/>
            <person name="Kohler A."/>
            <person name="Grigoriev I.V."/>
            <person name="Martin F.M."/>
            <person name="Hacquard S."/>
        </authorList>
    </citation>
    <scope>NUCLEOTIDE SEQUENCE</scope>
    <source>
        <strain evidence="3">MPI-SDFR-AT-0073</strain>
    </source>
</reference>
<gene>
    <name evidence="3" type="ORF">BKA67DRAFT_656445</name>
</gene>
<comment type="caution">
    <text evidence="3">The sequence shown here is derived from an EMBL/GenBank/DDBJ whole genome shotgun (WGS) entry which is preliminary data.</text>
</comment>
<dbReference type="PANTHER" id="PTHR38848">
    <property type="entry name" value="G-PROTEIN COUPLED RECEPTORS FAMILY 3 PROFILE DOMAIN-CONTAINING PROTEIN"/>
    <property type="match status" value="1"/>
</dbReference>
<evidence type="ECO:0000313" key="4">
    <source>
        <dbReference type="Proteomes" id="UP000758603"/>
    </source>
</evidence>
<keyword evidence="2" id="KW-1133">Transmembrane helix</keyword>
<proteinExistence type="predicted"/>
<keyword evidence="2" id="KW-0472">Membrane</keyword>
<dbReference type="GeneID" id="70135830"/>
<keyword evidence="2" id="KW-0812">Transmembrane</keyword>
<evidence type="ECO:0000313" key="3">
    <source>
        <dbReference type="EMBL" id="KAH6658237.1"/>
    </source>
</evidence>
<feature type="transmembrane region" description="Helical" evidence="2">
    <location>
        <begin position="23"/>
        <end position="45"/>
    </location>
</feature>
<name>A0A9P8UUC9_9PEZI</name>
<organism evidence="3 4">
    <name type="scientific">Truncatella angustata</name>
    <dbReference type="NCBI Taxonomy" id="152316"/>
    <lineage>
        <taxon>Eukaryota</taxon>
        <taxon>Fungi</taxon>
        <taxon>Dikarya</taxon>
        <taxon>Ascomycota</taxon>
        <taxon>Pezizomycotina</taxon>
        <taxon>Sordariomycetes</taxon>
        <taxon>Xylariomycetidae</taxon>
        <taxon>Amphisphaeriales</taxon>
        <taxon>Sporocadaceae</taxon>
        <taxon>Truncatella</taxon>
    </lineage>
</organism>
<feature type="region of interest" description="Disordered" evidence="1">
    <location>
        <begin position="328"/>
        <end position="378"/>
    </location>
</feature>
<feature type="transmembrane region" description="Helical" evidence="2">
    <location>
        <begin position="176"/>
        <end position="198"/>
    </location>
</feature>
<dbReference type="RefSeq" id="XP_045962471.1">
    <property type="nucleotide sequence ID" value="XM_046106939.1"/>
</dbReference>
<feature type="transmembrane region" description="Helical" evidence="2">
    <location>
        <begin position="97"/>
        <end position="116"/>
    </location>
</feature>
<evidence type="ECO:0000256" key="2">
    <source>
        <dbReference type="SAM" id="Phobius"/>
    </source>
</evidence>
<dbReference type="OrthoDB" id="3210850at2759"/>
<feature type="transmembrane region" description="Helical" evidence="2">
    <location>
        <begin position="136"/>
        <end position="156"/>
    </location>
</feature>
<protein>
    <submittedName>
        <fullName evidence="3">Uncharacterized protein</fullName>
    </submittedName>
</protein>